<comment type="caution">
    <text evidence="6">The sequence shown here is derived from an EMBL/GenBank/DDBJ whole genome shotgun (WGS) entry which is preliminary data.</text>
</comment>
<dbReference type="GO" id="GO:0004497">
    <property type="term" value="F:monooxygenase activity"/>
    <property type="evidence" value="ECO:0007669"/>
    <property type="project" value="UniProtKB-KW"/>
</dbReference>
<dbReference type="Proteomes" id="UP000469558">
    <property type="component" value="Unassembled WGS sequence"/>
</dbReference>
<evidence type="ECO:0000313" key="6">
    <source>
        <dbReference type="EMBL" id="TVY81970.1"/>
    </source>
</evidence>
<evidence type="ECO:0000256" key="4">
    <source>
        <dbReference type="SAM" id="Phobius"/>
    </source>
</evidence>
<dbReference type="Gene3D" id="3.50.50.60">
    <property type="entry name" value="FAD/NAD(P)-binding domain"/>
    <property type="match status" value="1"/>
</dbReference>
<feature type="transmembrane region" description="Helical" evidence="4">
    <location>
        <begin position="12"/>
        <end position="28"/>
    </location>
</feature>
<dbReference type="InterPro" id="IPR051104">
    <property type="entry name" value="FAD_monoxygenase"/>
</dbReference>
<keyword evidence="4" id="KW-0812">Transmembrane</keyword>
<keyword evidence="1" id="KW-0285">Flavoprotein</keyword>
<reference evidence="6 7" key="1">
    <citation type="submission" date="2018-05" db="EMBL/GenBank/DDBJ databases">
        <title>Genome sequencing and assembly of the regulated plant pathogen Lachnellula willkommii and related sister species for the development of diagnostic species identification markers.</title>
        <authorList>
            <person name="Giroux E."/>
            <person name="Bilodeau G."/>
        </authorList>
    </citation>
    <scope>NUCLEOTIDE SEQUENCE [LARGE SCALE GENOMIC DNA]</scope>
    <source>
        <strain evidence="6 7">CBS 268.59</strain>
    </source>
</reference>
<evidence type="ECO:0000256" key="3">
    <source>
        <dbReference type="ARBA" id="ARBA00023002"/>
    </source>
</evidence>
<evidence type="ECO:0000313" key="7">
    <source>
        <dbReference type="Proteomes" id="UP000469558"/>
    </source>
</evidence>
<evidence type="ECO:0000256" key="2">
    <source>
        <dbReference type="ARBA" id="ARBA00022827"/>
    </source>
</evidence>
<dbReference type="PRINTS" id="PR00420">
    <property type="entry name" value="RNGMNOXGNASE"/>
</dbReference>
<dbReference type="GO" id="GO:0071949">
    <property type="term" value="F:FAD binding"/>
    <property type="evidence" value="ECO:0007669"/>
    <property type="project" value="InterPro"/>
</dbReference>
<dbReference type="SUPFAM" id="SSF54373">
    <property type="entry name" value="FAD-linked reductases, C-terminal domain"/>
    <property type="match status" value="1"/>
</dbReference>
<evidence type="ECO:0000259" key="5">
    <source>
        <dbReference type="Pfam" id="PF01494"/>
    </source>
</evidence>
<dbReference type="PANTHER" id="PTHR46720:SF3">
    <property type="entry name" value="FAD-BINDING DOMAIN-CONTAINING PROTEIN-RELATED"/>
    <property type="match status" value="1"/>
</dbReference>
<keyword evidence="3" id="KW-0560">Oxidoreductase</keyword>
<proteinExistence type="predicted"/>
<keyword evidence="2" id="KW-0274">FAD</keyword>
<dbReference type="OrthoDB" id="10021397at2759"/>
<keyword evidence="6" id="KW-0503">Monooxygenase</keyword>
<keyword evidence="4" id="KW-1133">Transmembrane helix</keyword>
<dbReference type="EMBL" id="QGMK01000394">
    <property type="protein sequence ID" value="TVY81970.1"/>
    <property type="molecule type" value="Genomic_DNA"/>
</dbReference>
<dbReference type="InterPro" id="IPR036188">
    <property type="entry name" value="FAD/NAD-bd_sf"/>
</dbReference>
<protein>
    <submittedName>
        <fullName evidence="6">FAD-dependent monooxygenase afoD</fullName>
    </submittedName>
</protein>
<organism evidence="6 7">
    <name type="scientific">Lachnellula suecica</name>
    <dbReference type="NCBI Taxonomy" id="602035"/>
    <lineage>
        <taxon>Eukaryota</taxon>
        <taxon>Fungi</taxon>
        <taxon>Dikarya</taxon>
        <taxon>Ascomycota</taxon>
        <taxon>Pezizomycotina</taxon>
        <taxon>Leotiomycetes</taxon>
        <taxon>Helotiales</taxon>
        <taxon>Lachnaceae</taxon>
        <taxon>Lachnellula</taxon>
    </lineage>
</organism>
<dbReference type="AlphaFoldDB" id="A0A8T9CDK4"/>
<feature type="domain" description="FAD-binding" evidence="5">
    <location>
        <begin position="9"/>
        <end position="379"/>
    </location>
</feature>
<keyword evidence="7" id="KW-1185">Reference proteome</keyword>
<keyword evidence="4" id="KW-0472">Membrane</keyword>
<dbReference type="SUPFAM" id="SSF51905">
    <property type="entry name" value="FAD/NAD(P)-binding domain"/>
    <property type="match status" value="1"/>
</dbReference>
<accession>A0A8T9CDK4</accession>
<dbReference type="PANTHER" id="PTHR46720">
    <property type="entry name" value="HYDROXYLASE, PUTATIVE (AFU_ORTHOLOGUE AFUA_3G01460)-RELATED"/>
    <property type="match status" value="1"/>
</dbReference>
<name>A0A8T9CDK4_9HELO</name>
<sequence>MAANVKPSLDVAIVGGGIIGIMATLGLLRRGIRVTIYERAAVLADIGAAFAFTAIARESMQLLDPSILEALMHVGMKDPNPTSEYWDGFGPRTKEAAEDPETGLMFDSLDSLDFVACLRAHFLQVLAKQLPESGGVVEFNKQLVSFTDKLEEGGKVVLSFADGTTAEADVVLGCDGVHSFTRKALLGDHPASNAGYSHKIVYRSMVPLAGASAALGAYKAGRATMHTGPNAHMVSYPLPMHNVYNLSLFVHDDKEWPHDRNSVIPSSRDEALKALEGFGPHIRELVALLPEQITKYAIFDTYDNPAPTYAKGRVCIAGDAAHASSPFHGAGTTTGVEDALVLADLLERVQAGPLEGRPPRLEAALRAYSSVRMERSQWLVKSSREIGDMYQFRYPPAGKDKAKFKVEFETRAGKICDFDLNAMLNKARKEYSSIVN</sequence>
<evidence type="ECO:0000256" key="1">
    <source>
        <dbReference type="ARBA" id="ARBA00022630"/>
    </source>
</evidence>
<dbReference type="Pfam" id="PF01494">
    <property type="entry name" value="FAD_binding_3"/>
    <property type="match status" value="1"/>
</dbReference>
<gene>
    <name evidence="6" type="primary">afoD</name>
    <name evidence="6" type="ORF">LSUE1_G002358</name>
</gene>
<feature type="transmembrane region" description="Helical" evidence="4">
    <location>
        <begin position="40"/>
        <end position="56"/>
    </location>
</feature>
<dbReference type="GO" id="GO:0044550">
    <property type="term" value="P:secondary metabolite biosynthetic process"/>
    <property type="evidence" value="ECO:0007669"/>
    <property type="project" value="TreeGrafter"/>
</dbReference>
<dbReference type="InterPro" id="IPR002938">
    <property type="entry name" value="FAD-bd"/>
</dbReference>